<dbReference type="PROSITE" id="PS00062">
    <property type="entry name" value="ALDOKETO_REDUCTASE_2"/>
    <property type="match status" value="1"/>
</dbReference>
<dbReference type="PROSITE" id="PS00798">
    <property type="entry name" value="ALDOKETO_REDUCTASE_1"/>
    <property type="match status" value="1"/>
</dbReference>
<dbReference type="FunFam" id="3.20.20.100:FF:000006">
    <property type="entry name" value="Aldo-keto reductase family 1 member A1"/>
    <property type="match status" value="1"/>
</dbReference>
<feature type="binding site" evidence="5">
    <location>
        <position position="113"/>
    </location>
    <ligand>
        <name>substrate</name>
    </ligand>
</feature>
<organism evidence="8">
    <name type="scientific">Riptortus pedestris</name>
    <name type="common">Bean bug</name>
    <dbReference type="NCBI Taxonomy" id="329032"/>
    <lineage>
        <taxon>Eukaryota</taxon>
        <taxon>Metazoa</taxon>
        <taxon>Ecdysozoa</taxon>
        <taxon>Arthropoda</taxon>
        <taxon>Hexapoda</taxon>
        <taxon>Insecta</taxon>
        <taxon>Pterygota</taxon>
        <taxon>Neoptera</taxon>
        <taxon>Paraneoptera</taxon>
        <taxon>Hemiptera</taxon>
        <taxon>Heteroptera</taxon>
        <taxon>Panheteroptera</taxon>
        <taxon>Pentatomomorpha</taxon>
        <taxon>Coreoidea</taxon>
        <taxon>Alydidae</taxon>
        <taxon>Riptortus</taxon>
    </lineage>
</organism>
<dbReference type="EMBL" id="AK417453">
    <property type="protein sequence ID" value="BAN20668.1"/>
    <property type="molecule type" value="mRNA"/>
</dbReference>
<keyword evidence="2" id="KW-0521">NADP</keyword>
<name>R4WD77_RIPPE</name>
<dbReference type="PIRSF" id="PIRSF000097">
    <property type="entry name" value="AKR"/>
    <property type="match status" value="1"/>
</dbReference>
<dbReference type="AlphaFoldDB" id="R4WD77"/>
<dbReference type="GO" id="GO:0016491">
    <property type="term" value="F:oxidoreductase activity"/>
    <property type="evidence" value="ECO:0007669"/>
    <property type="project" value="UniProtKB-KW"/>
</dbReference>
<dbReference type="InterPro" id="IPR036812">
    <property type="entry name" value="NAD(P)_OxRdtase_dom_sf"/>
</dbReference>
<dbReference type="InterPro" id="IPR018170">
    <property type="entry name" value="Aldo/ket_reductase_CS"/>
</dbReference>
<feature type="domain" description="NADP-dependent oxidoreductase" evidence="7">
    <location>
        <begin position="19"/>
        <end position="290"/>
    </location>
</feature>
<evidence type="ECO:0000259" key="7">
    <source>
        <dbReference type="Pfam" id="PF00248"/>
    </source>
</evidence>
<sequence length="312" mass="35987">MNKVPFIKFNNGLKCPIFGLGTWKSNPGEVTQVVKDAIDIGYRHFDCAFIYENEKEIGKGIKEKLDEGVVKREDLFITSKLWNTKHEKEKVLPAIKASLKDLGLDYLDLYLVHWPFAFQEIPGNIWAKDEKGHWLTSDVDFTETWKGMEECVDNGLAKSIGVSNFNTKQIQAVLDIARIKPVNNQIECYPYLNQKKLIDFCHAHDISVTSYGPLGRPFMDNSLQLLDDPVLMQISAKYNKSPAQVALRYQVQRNVIVIPKTITKSRLHENFNIFDFNISTEDMKSIDELDRNKRLVTFSELSKHKHYPFLED</sequence>
<evidence type="ECO:0000256" key="1">
    <source>
        <dbReference type="ARBA" id="ARBA00007905"/>
    </source>
</evidence>
<evidence type="ECO:0000256" key="3">
    <source>
        <dbReference type="ARBA" id="ARBA00023002"/>
    </source>
</evidence>
<dbReference type="Gene3D" id="3.20.20.100">
    <property type="entry name" value="NADP-dependent oxidoreductase domain"/>
    <property type="match status" value="1"/>
</dbReference>
<dbReference type="SUPFAM" id="SSF51430">
    <property type="entry name" value="NAD(P)-linked oxidoreductase"/>
    <property type="match status" value="1"/>
</dbReference>
<proteinExistence type="evidence at transcript level"/>
<dbReference type="InterPro" id="IPR020471">
    <property type="entry name" value="AKR"/>
</dbReference>
<dbReference type="Pfam" id="PF00248">
    <property type="entry name" value="Aldo_ket_red"/>
    <property type="match status" value="1"/>
</dbReference>
<accession>R4WD77</accession>
<evidence type="ECO:0000313" key="8">
    <source>
        <dbReference type="EMBL" id="BAN20668.1"/>
    </source>
</evidence>
<evidence type="ECO:0000256" key="4">
    <source>
        <dbReference type="PIRSR" id="PIRSR000097-1"/>
    </source>
</evidence>
<dbReference type="InterPro" id="IPR023210">
    <property type="entry name" value="NADP_OxRdtase_dom"/>
</dbReference>
<comment type="similarity">
    <text evidence="1">Belongs to the aldo/keto reductase family.</text>
</comment>
<reference evidence="8" key="1">
    <citation type="journal article" date="2013" name="PLoS ONE">
        <title>Gene expression in gut symbiotic organ of stinkbug affected by extracellular bacterial symbiont.</title>
        <authorList>
            <person name="Futahashi R."/>
            <person name="Tanaka K."/>
            <person name="Tanahashi M."/>
            <person name="Nikoh N."/>
            <person name="Kikuchi Y."/>
            <person name="Lee B.L."/>
            <person name="Fukatsu T."/>
        </authorList>
    </citation>
    <scope>NUCLEOTIDE SEQUENCE</scope>
    <source>
        <tissue evidence="8">Midgut</tissue>
    </source>
</reference>
<evidence type="ECO:0000256" key="5">
    <source>
        <dbReference type="PIRSR" id="PIRSR000097-2"/>
    </source>
</evidence>
<dbReference type="PRINTS" id="PR00069">
    <property type="entry name" value="ALDKETRDTASE"/>
</dbReference>
<dbReference type="PANTHER" id="PTHR11732">
    <property type="entry name" value="ALDO/KETO REDUCTASE"/>
    <property type="match status" value="1"/>
</dbReference>
<protein>
    <submittedName>
        <fullName evidence="8">Aldo-keto reductase</fullName>
    </submittedName>
</protein>
<evidence type="ECO:0000256" key="2">
    <source>
        <dbReference type="ARBA" id="ARBA00022857"/>
    </source>
</evidence>
<evidence type="ECO:0000256" key="6">
    <source>
        <dbReference type="PIRSR" id="PIRSR000097-3"/>
    </source>
</evidence>
<keyword evidence="3" id="KW-0560">Oxidoreductase</keyword>
<feature type="active site" description="Proton donor" evidence="4">
    <location>
        <position position="51"/>
    </location>
</feature>
<dbReference type="PROSITE" id="PS00063">
    <property type="entry name" value="ALDOKETO_REDUCTASE_3"/>
    <property type="match status" value="1"/>
</dbReference>
<feature type="site" description="Lowers pKa of active site Tyr" evidence="6">
    <location>
        <position position="80"/>
    </location>
</feature>